<comment type="caution">
    <text evidence="2">The sequence shown here is derived from an EMBL/GenBank/DDBJ whole genome shotgun (WGS) entry which is preliminary data.</text>
</comment>
<evidence type="ECO:0000313" key="3">
    <source>
        <dbReference type="Proteomes" id="UP000824112"/>
    </source>
</evidence>
<evidence type="ECO:0000313" key="2">
    <source>
        <dbReference type="EMBL" id="HIU55064.1"/>
    </source>
</evidence>
<dbReference type="InterPro" id="IPR032265">
    <property type="entry name" value="DUF4831"/>
</dbReference>
<dbReference type="Pfam" id="PF16115">
    <property type="entry name" value="DUF4831"/>
    <property type="match status" value="1"/>
</dbReference>
<proteinExistence type="predicted"/>
<name>A0A9D1M7J0_9BACT</name>
<feature type="signal peptide" evidence="1">
    <location>
        <begin position="1"/>
        <end position="18"/>
    </location>
</feature>
<sequence>MRTLLLSLCTICALGSFAQETTKLTAAKHNKYGLIYNLPRTQVEIEALVTKTTVKVGPFYQYAERFLGTPATITQDAETYSLDKVQVFTRGVPDKEQQYLVQFKSGSTPFIYLDKEGVILAVNTDPVAEAAIEPLTPQPKKYSLEGNSYYSVFSEDLLLAGSTNKMAEEAAKQLYHIRESKVNLITGDVDQIPADGESYKVIINQLDQQEQSLVALFMGTVETEQYVKRFRITPSDSLTDEIAFRFSTKRGIVSKDDLGGSPVYLNLKVTERGELPIDEKGRPMPLPKKGLVYCIPGSANINLQLNGKELFNGNFQIAQFGVKYALDPSMFANSKKGTAQVTFYPQTGAIREIKY</sequence>
<dbReference type="AlphaFoldDB" id="A0A9D1M7J0"/>
<accession>A0A9D1M7J0</accession>
<keyword evidence="1" id="KW-0732">Signal</keyword>
<organism evidence="2 3">
    <name type="scientific">Candidatus Gallibacteroides avistercoris</name>
    <dbReference type="NCBI Taxonomy" id="2840833"/>
    <lineage>
        <taxon>Bacteria</taxon>
        <taxon>Pseudomonadati</taxon>
        <taxon>Bacteroidota</taxon>
        <taxon>Bacteroidia</taxon>
        <taxon>Bacteroidales</taxon>
        <taxon>Bacteroidaceae</taxon>
        <taxon>Bacteroidaceae incertae sedis</taxon>
        <taxon>Candidatus Gallibacteroides</taxon>
    </lineage>
</organism>
<reference evidence="2" key="2">
    <citation type="journal article" date="2021" name="PeerJ">
        <title>Extensive microbial diversity within the chicken gut microbiome revealed by metagenomics and culture.</title>
        <authorList>
            <person name="Gilroy R."/>
            <person name="Ravi A."/>
            <person name="Getino M."/>
            <person name="Pursley I."/>
            <person name="Horton D.L."/>
            <person name="Alikhan N.F."/>
            <person name="Baker D."/>
            <person name="Gharbi K."/>
            <person name="Hall N."/>
            <person name="Watson M."/>
            <person name="Adriaenssens E.M."/>
            <person name="Foster-Nyarko E."/>
            <person name="Jarju S."/>
            <person name="Secka A."/>
            <person name="Antonio M."/>
            <person name="Oren A."/>
            <person name="Chaudhuri R.R."/>
            <person name="La Ragione R."/>
            <person name="Hildebrand F."/>
            <person name="Pallen M.J."/>
        </authorList>
    </citation>
    <scope>NUCLEOTIDE SEQUENCE</scope>
    <source>
        <strain evidence="2">CHK158-818</strain>
    </source>
</reference>
<protein>
    <submittedName>
        <fullName evidence="2">DUF4831 family protein</fullName>
    </submittedName>
</protein>
<evidence type="ECO:0000256" key="1">
    <source>
        <dbReference type="SAM" id="SignalP"/>
    </source>
</evidence>
<reference evidence="2" key="1">
    <citation type="submission" date="2020-10" db="EMBL/GenBank/DDBJ databases">
        <authorList>
            <person name="Gilroy R."/>
        </authorList>
    </citation>
    <scope>NUCLEOTIDE SEQUENCE</scope>
    <source>
        <strain evidence="2">CHK158-818</strain>
    </source>
</reference>
<dbReference type="EMBL" id="DVNA01000108">
    <property type="protein sequence ID" value="HIU55064.1"/>
    <property type="molecule type" value="Genomic_DNA"/>
</dbReference>
<dbReference type="Proteomes" id="UP000824112">
    <property type="component" value="Unassembled WGS sequence"/>
</dbReference>
<gene>
    <name evidence="2" type="ORF">IAB03_04550</name>
</gene>
<feature type="chain" id="PRO_5038437471" evidence="1">
    <location>
        <begin position="19"/>
        <end position="355"/>
    </location>
</feature>